<proteinExistence type="predicted"/>
<sequence length="110" mass="13023">MLVLNDGERYDPNDADQQYCLRKAKCYVDRTVDPPVIRYIKSDNKYEIIGWIWLTENGKLKANGVNVKPGDNNHYFIYNNKKFPPGVYYLIRKNGRMILVAEENLNFLRY</sequence>
<evidence type="ECO:0000313" key="2">
    <source>
        <dbReference type="Proteomes" id="UP001319921"/>
    </source>
</evidence>
<dbReference type="EMBL" id="AP025226">
    <property type="protein sequence ID" value="BDB97736.1"/>
    <property type="molecule type" value="Genomic_DNA"/>
</dbReference>
<protein>
    <submittedName>
        <fullName evidence="1">Uncharacterized protein</fullName>
    </submittedName>
</protein>
<keyword evidence="2" id="KW-1185">Reference proteome</keyword>
<name>A0AAQ4CPK5_9CREN</name>
<organism evidence="1 2">
    <name type="scientific">Saccharolobus caldissimus</name>
    <dbReference type="NCBI Taxonomy" id="1702097"/>
    <lineage>
        <taxon>Archaea</taxon>
        <taxon>Thermoproteota</taxon>
        <taxon>Thermoprotei</taxon>
        <taxon>Sulfolobales</taxon>
        <taxon>Sulfolobaceae</taxon>
        <taxon>Saccharolobus</taxon>
    </lineage>
</organism>
<evidence type="ECO:0000313" key="1">
    <source>
        <dbReference type="EMBL" id="BDB97736.1"/>
    </source>
</evidence>
<dbReference type="AlphaFoldDB" id="A0AAQ4CPK5"/>
<dbReference type="KEGG" id="scas:SACC_07530"/>
<reference evidence="1 2" key="1">
    <citation type="journal article" date="2022" name="Microbiol. Resour. Announc.">
        <title>Complete Genome Sequence of the Hyperthermophilic and Acidophilic Archaeon Saccharolobus caldissimus Strain HS-3T.</title>
        <authorList>
            <person name="Sakai H.D."/>
            <person name="Kurosawa N."/>
        </authorList>
    </citation>
    <scope>NUCLEOTIDE SEQUENCE [LARGE SCALE GENOMIC DNA]</scope>
    <source>
        <strain evidence="1 2">JCM32116</strain>
    </source>
</reference>
<gene>
    <name evidence="1" type="ORF">SACC_07530</name>
</gene>
<accession>A0AAQ4CPK5</accession>
<dbReference type="Proteomes" id="UP001319921">
    <property type="component" value="Chromosome"/>
</dbReference>